<reference evidence="1 2" key="1">
    <citation type="journal article" date="2024" name="G3 (Bethesda)">
        <title>Genome assembly of Hibiscus sabdariffa L. provides insights into metabolisms of medicinal natural products.</title>
        <authorList>
            <person name="Kim T."/>
        </authorList>
    </citation>
    <scope>NUCLEOTIDE SEQUENCE [LARGE SCALE GENOMIC DNA]</scope>
    <source>
        <strain evidence="1">TK-2024</strain>
        <tissue evidence="1">Old leaves</tissue>
    </source>
</reference>
<organism evidence="1 2">
    <name type="scientific">Hibiscus sabdariffa</name>
    <name type="common">roselle</name>
    <dbReference type="NCBI Taxonomy" id="183260"/>
    <lineage>
        <taxon>Eukaryota</taxon>
        <taxon>Viridiplantae</taxon>
        <taxon>Streptophyta</taxon>
        <taxon>Embryophyta</taxon>
        <taxon>Tracheophyta</taxon>
        <taxon>Spermatophyta</taxon>
        <taxon>Magnoliopsida</taxon>
        <taxon>eudicotyledons</taxon>
        <taxon>Gunneridae</taxon>
        <taxon>Pentapetalae</taxon>
        <taxon>rosids</taxon>
        <taxon>malvids</taxon>
        <taxon>Malvales</taxon>
        <taxon>Malvaceae</taxon>
        <taxon>Malvoideae</taxon>
        <taxon>Hibiscus</taxon>
    </lineage>
</organism>
<comment type="caution">
    <text evidence="1">The sequence shown here is derived from an EMBL/GenBank/DDBJ whole genome shotgun (WGS) entry which is preliminary data.</text>
</comment>
<protein>
    <submittedName>
        <fullName evidence="1">Uncharacterized protein</fullName>
    </submittedName>
</protein>
<keyword evidence="2" id="KW-1185">Reference proteome</keyword>
<sequence>MSRCMKHKSDTEIYSHAAQCKDFPSGHKRLRQGISNVVICVYLSYFHISSDEMEVAKNMIGSLMRSRFLCLHNGSIVITTEFLASDMLEITLGSGSAIVSCFELFQLTVPLLRQNTKPDCDHESSLSVWKLASV</sequence>
<evidence type="ECO:0000313" key="1">
    <source>
        <dbReference type="EMBL" id="KAK8597227.1"/>
    </source>
</evidence>
<evidence type="ECO:0000313" key="2">
    <source>
        <dbReference type="Proteomes" id="UP001472677"/>
    </source>
</evidence>
<accession>A0ABR2G9G8</accession>
<proteinExistence type="predicted"/>
<dbReference type="Proteomes" id="UP001472677">
    <property type="component" value="Unassembled WGS sequence"/>
</dbReference>
<gene>
    <name evidence="1" type="ORF">V6N12_065700</name>
</gene>
<dbReference type="EMBL" id="JBBPBM010000002">
    <property type="protein sequence ID" value="KAK8597227.1"/>
    <property type="molecule type" value="Genomic_DNA"/>
</dbReference>
<name>A0ABR2G9G8_9ROSI</name>